<evidence type="ECO:0000259" key="1">
    <source>
        <dbReference type="Pfam" id="PF02492"/>
    </source>
</evidence>
<sequence length="328" mass="36452">MSNRVPTTIVTGFLGSGKTTAILNMLKQKPENENWAVLVNEFGEIGIDGALMSEQGALIKEVPGGCMCCTAGVPMSVGINALLRTKPDRLLIEPTGLGHPKQVMAVLTSEQYQPYVDLKATIALVDPRNFSNEKYTSNQNFNDQLEVSEVIIGNKVDQCSSQDIDAFNDWVTNQNPAKVFHKLVKFGDIPLEVFDIERVHVDMQSKSNAHFSEHAESEPQFELSPNQSYARKENKGQKYFSCGWLIGAEYKFDFDQLMSMLNAISAERIKAVLNTNQGCYAFNLVNGVLSVNEMSLENFESRIEVIDSQLLPWDELEAVLLKLCGISS</sequence>
<dbReference type="Pfam" id="PF02492">
    <property type="entry name" value="cobW"/>
    <property type="match status" value="1"/>
</dbReference>
<name>A0ABM8ZZM0_9VIBR</name>
<dbReference type="InterPro" id="IPR003495">
    <property type="entry name" value="CobW/HypB/UreG_nucleotide-bd"/>
</dbReference>
<feature type="domain" description="CobW/HypB/UreG nucleotide-binding" evidence="1">
    <location>
        <begin position="6"/>
        <end position="180"/>
    </location>
</feature>
<keyword evidence="3" id="KW-1185">Reference proteome</keyword>
<dbReference type="CDD" id="cd03112">
    <property type="entry name" value="CobW-like"/>
    <property type="match status" value="1"/>
</dbReference>
<dbReference type="RefSeq" id="WP_237359900.1">
    <property type="nucleotide sequence ID" value="NZ_CAKLDM010000001.1"/>
</dbReference>
<dbReference type="Proteomes" id="UP000838748">
    <property type="component" value="Unassembled WGS sequence"/>
</dbReference>
<dbReference type="PANTHER" id="PTHR13748:SF46">
    <property type="entry name" value="ZINC CHAPERONE YEIR"/>
    <property type="match status" value="1"/>
</dbReference>
<dbReference type="PANTHER" id="PTHR13748">
    <property type="entry name" value="COBW-RELATED"/>
    <property type="match status" value="1"/>
</dbReference>
<dbReference type="EMBL" id="CAKLDM010000001">
    <property type="protein sequence ID" value="CAH0536548.1"/>
    <property type="molecule type" value="Genomic_DNA"/>
</dbReference>
<dbReference type="GO" id="GO:0016787">
    <property type="term" value="F:hydrolase activity"/>
    <property type="evidence" value="ECO:0007669"/>
    <property type="project" value="UniProtKB-KW"/>
</dbReference>
<dbReference type="InterPro" id="IPR027417">
    <property type="entry name" value="P-loop_NTPase"/>
</dbReference>
<dbReference type="EC" id="3.6.-.-" evidence="2"/>
<keyword evidence="2" id="KW-0378">Hydrolase</keyword>
<dbReference type="Gene3D" id="3.40.50.300">
    <property type="entry name" value="P-loop containing nucleotide triphosphate hydrolases"/>
    <property type="match status" value="1"/>
</dbReference>
<protein>
    <submittedName>
        <fullName evidence="2">Zinc-binding GTPase YeiR</fullName>
        <ecNumber evidence="2">3.6.-.-</ecNumber>
    </submittedName>
</protein>
<proteinExistence type="predicted"/>
<evidence type="ECO:0000313" key="2">
    <source>
        <dbReference type="EMBL" id="CAH0536548.1"/>
    </source>
</evidence>
<comment type="caution">
    <text evidence="2">The sequence shown here is derived from an EMBL/GenBank/DDBJ whole genome shotgun (WGS) entry which is preliminary data.</text>
</comment>
<reference evidence="2" key="1">
    <citation type="submission" date="2021-11" db="EMBL/GenBank/DDBJ databases">
        <authorList>
            <person name="Rodrigo-Torres L."/>
            <person name="Arahal R. D."/>
            <person name="Lucena T."/>
        </authorList>
    </citation>
    <scope>NUCLEOTIDE SEQUENCE</scope>
    <source>
        <strain evidence="2">CECT 7928</strain>
    </source>
</reference>
<dbReference type="InterPro" id="IPR051316">
    <property type="entry name" value="Zinc-reg_GTPase_activator"/>
</dbReference>
<evidence type="ECO:0000313" key="3">
    <source>
        <dbReference type="Proteomes" id="UP000838748"/>
    </source>
</evidence>
<accession>A0ABM8ZZM0</accession>
<dbReference type="SUPFAM" id="SSF52540">
    <property type="entry name" value="P-loop containing nucleoside triphosphate hydrolases"/>
    <property type="match status" value="1"/>
</dbReference>
<gene>
    <name evidence="2" type="primary">yeiR_1</name>
    <name evidence="2" type="ORF">VMF7928_00501</name>
</gene>
<organism evidence="2 3">
    <name type="scientific">Vibrio marisflavi CECT 7928</name>
    <dbReference type="NCBI Taxonomy" id="634439"/>
    <lineage>
        <taxon>Bacteria</taxon>
        <taxon>Pseudomonadati</taxon>
        <taxon>Pseudomonadota</taxon>
        <taxon>Gammaproteobacteria</taxon>
        <taxon>Vibrionales</taxon>
        <taxon>Vibrionaceae</taxon>
        <taxon>Vibrio</taxon>
    </lineage>
</organism>